<keyword evidence="1" id="KW-0805">Transcription regulation</keyword>
<proteinExistence type="predicted"/>
<evidence type="ECO:0000259" key="4">
    <source>
        <dbReference type="PROSITE" id="PS01124"/>
    </source>
</evidence>
<name>A0ABU1AQS4_9BACT</name>
<feature type="domain" description="HTH araC/xylS-type" evidence="4">
    <location>
        <begin position="160"/>
        <end position="258"/>
    </location>
</feature>
<dbReference type="Pfam" id="PF12833">
    <property type="entry name" value="HTH_18"/>
    <property type="match status" value="1"/>
</dbReference>
<sequence>MIEGSGICPRLVQLSSYTSPIGGSNWPALIGVNKICFEIIREGAVYAPEATAGPVYGAGSVFCHRAGEHTVSRSPEGSYYSCLVAYFEYASDASLPEWPSYFQWDDRHVMHRFADEMLYAMHSAALGAQVIANLLWARLLFQLELYRQIVDREVLHPNLHQAIDYINLHFAEPIGLDDIAKAADLSVSHLHMLFRQHMKETPRQFLIQKRMRAAGHALVTSNDSIKLIASQYGYANTENFCRAFRKFFGRAASEYRRAYIGAASRSKP</sequence>
<dbReference type="SMART" id="SM00342">
    <property type="entry name" value="HTH_ARAC"/>
    <property type="match status" value="1"/>
</dbReference>
<dbReference type="EMBL" id="JARXHW010000004">
    <property type="protein sequence ID" value="MDQ8206513.1"/>
    <property type="molecule type" value="Genomic_DNA"/>
</dbReference>
<gene>
    <name evidence="5" type="ORF">QEH52_03270</name>
</gene>
<comment type="caution">
    <text evidence="5">The sequence shown here is derived from an EMBL/GenBank/DDBJ whole genome shotgun (WGS) entry which is preliminary data.</text>
</comment>
<dbReference type="InterPro" id="IPR018060">
    <property type="entry name" value="HTH_AraC"/>
</dbReference>
<dbReference type="PANTHER" id="PTHR43280">
    <property type="entry name" value="ARAC-FAMILY TRANSCRIPTIONAL REGULATOR"/>
    <property type="match status" value="1"/>
</dbReference>
<dbReference type="Proteomes" id="UP001225316">
    <property type="component" value="Unassembled WGS sequence"/>
</dbReference>
<keyword evidence="6" id="KW-1185">Reference proteome</keyword>
<reference evidence="5 6" key="1">
    <citation type="submission" date="2023-04" db="EMBL/GenBank/DDBJ databases">
        <title>A novel bacteria isolated from coastal sediment.</title>
        <authorList>
            <person name="Liu X.-J."/>
            <person name="Du Z.-J."/>
        </authorList>
    </citation>
    <scope>NUCLEOTIDE SEQUENCE [LARGE SCALE GENOMIC DNA]</scope>
    <source>
        <strain evidence="5 6">SDUM461003</strain>
    </source>
</reference>
<dbReference type="InterPro" id="IPR009057">
    <property type="entry name" value="Homeodomain-like_sf"/>
</dbReference>
<protein>
    <submittedName>
        <fullName evidence="5">AraC family transcriptional regulator</fullName>
    </submittedName>
</protein>
<keyword evidence="2" id="KW-0238">DNA-binding</keyword>
<evidence type="ECO:0000256" key="1">
    <source>
        <dbReference type="ARBA" id="ARBA00023015"/>
    </source>
</evidence>
<dbReference type="PROSITE" id="PS01124">
    <property type="entry name" value="HTH_ARAC_FAMILY_2"/>
    <property type="match status" value="1"/>
</dbReference>
<organism evidence="5 6">
    <name type="scientific">Thalassobacterium maritimum</name>
    <dbReference type="NCBI Taxonomy" id="3041265"/>
    <lineage>
        <taxon>Bacteria</taxon>
        <taxon>Pseudomonadati</taxon>
        <taxon>Verrucomicrobiota</taxon>
        <taxon>Opitutia</taxon>
        <taxon>Puniceicoccales</taxon>
        <taxon>Coraliomargaritaceae</taxon>
        <taxon>Thalassobacterium</taxon>
    </lineage>
</organism>
<evidence type="ECO:0000313" key="6">
    <source>
        <dbReference type="Proteomes" id="UP001225316"/>
    </source>
</evidence>
<dbReference type="Gene3D" id="1.10.10.60">
    <property type="entry name" value="Homeodomain-like"/>
    <property type="match status" value="2"/>
</dbReference>
<dbReference type="RefSeq" id="WP_308948599.1">
    <property type="nucleotide sequence ID" value="NZ_JARXHW010000004.1"/>
</dbReference>
<evidence type="ECO:0000313" key="5">
    <source>
        <dbReference type="EMBL" id="MDQ8206513.1"/>
    </source>
</evidence>
<keyword evidence="3" id="KW-0804">Transcription</keyword>
<evidence type="ECO:0000256" key="2">
    <source>
        <dbReference type="ARBA" id="ARBA00023125"/>
    </source>
</evidence>
<dbReference type="SUPFAM" id="SSF46689">
    <property type="entry name" value="Homeodomain-like"/>
    <property type="match status" value="2"/>
</dbReference>
<accession>A0ABU1AQS4</accession>
<dbReference type="PANTHER" id="PTHR43280:SF28">
    <property type="entry name" value="HTH-TYPE TRANSCRIPTIONAL ACTIVATOR RHAS"/>
    <property type="match status" value="1"/>
</dbReference>
<evidence type="ECO:0000256" key="3">
    <source>
        <dbReference type="ARBA" id="ARBA00023163"/>
    </source>
</evidence>